<dbReference type="InterPro" id="IPR002840">
    <property type="entry name" value="PMDh-S-like_dom"/>
</dbReference>
<comment type="caution">
    <text evidence="3">The sequence shown here is derived from an EMBL/GenBank/DDBJ whole genome shotgun (WGS) entry which is preliminary data.</text>
</comment>
<dbReference type="Pfam" id="PF01989">
    <property type="entry name" value="AcnX_swivel_put"/>
    <property type="match status" value="1"/>
</dbReference>
<dbReference type="SUPFAM" id="SSF52016">
    <property type="entry name" value="LeuD/IlvD-like"/>
    <property type="match status" value="1"/>
</dbReference>
<keyword evidence="4" id="KW-1185">Reference proteome</keyword>
<evidence type="ECO:0000313" key="4">
    <source>
        <dbReference type="Proteomes" id="UP000309992"/>
    </source>
</evidence>
<gene>
    <name evidence="3" type="ORF">FCN18_06355</name>
</gene>
<proteinExistence type="predicted"/>
<sequence>MTQLIGAVGFGDVVEAPALVSTDAFSARYDLDHDTGVISRESHDLCGQSIAGRILVVPTAKGGTATGWRLLDLQSRGLAPAGLVLRTTNPVLVQGAVFAGIPIMHELEPDPVTSIETGQLLRLVPREGRVETLGQG</sequence>
<dbReference type="CDD" id="cd01356">
    <property type="entry name" value="AcnX_swivel"/>
    <property type="match status" value="1"/>
</dbReference>
<feature type="domain" description="Phosphomevalonate dehydratase small subunit-like" evidence="2">
    <location>
        <begin position="25"/>
        <end position="104"/>
    </location>
</feature>
<evidence type="ECO:0000313" key="3">
    <source>
        <dbReference type="EMBL" id="TKG72838.1"/>
    </source>
</evidence>
<accession>A0ABY2SAA9</accession>
<dbReference type="Gene3D" id="3.50.30.10">
    <property type="entry name" value="Phosphohistidine domain"/>
    <property type="match status" value="1"/>
</dbReference>
<name>A0ABY2SAA9_9PSEU</name>
<organism evidence="3 4">
    <name type="scientific">Prauserella endophytica</name>
    <dbReference type="NCBI Taxonomy" id="1592324"/>
    <lineage>
        <taxon>Bacteria</taxon>
        <taxon>Bacillati</taxon>
        <taxon>Actinomycetota</taxon>
        <taxon>Actinomycetes</taxon>
        <taxon>Pseudonocardiales</taxon>
        <taxon>Pseudonocardiaceae</taxon>
        <taxon>Prauserella</taxon>
        <taxon>Prauserella coralliicola group</taxon>
    </lineage>
</organism>
<evidence type="ECO:0000256" key="1">
    <source>
        <dbReference type="ARBA" id="ARBA00023239"/>
    </source>
</evidence>
<keyword evidence="1" id="KW-0456">Lyase</keyword>
<dbReference type="Proteomes" id="UP000309992">
    <property type="component" value="Unassembled WGS sequence"/>
</dbReference>
<dbReference type="PIRSF" id="PIRSF004966">
    <property type="entry name" value="UCP004966"/>
    <property type="match status" value="1"/>
</dbReference>
<evidence type="ECO:0000259" key="2">
    <source>
        <dbReference type="Pfam" id="PF01989"/>
    </source>
</evidence>
<reference evidence="3 4" key="1">
    <citation type="journal article" date="2015" name="Antonie Van Leeuwenhoek">
        <title>Prauserella endophytica sp. nov., an endophytic actinobacterium isolated from Tamarix taklamakanensis.</title>
        <authorList>
            <person name="Liu J.M."/>
            <person name="Habden X."/>
            <person name="Guo L."/>
            <person name="Tuo L."/>
            <person name="Jiang Z.K."/>
            <person name="Liu S.W."/>
            <person name="Liu X.F."/>
            <person name="Chen L."/>
            <person name="Li R.F."/>
            <person name="Zhang Y.Q."/>
            <person name="Sun C.H."/>
        </authorList>
    </citation>
    <scope>NUCLEOTIDE SEQUENCE [LARGE SCALE GENOMIC DNA]</scope>
    <source>
        <strain evidence="3 4">CGMCC 4.7182</strain>
    </source>
</reference>
<dbReference type="RefSeq" id="WP_112270650.1">
    <property type="nucleotide sequence ID" value="NZ_SWMS01000002.1"/>
</dbReference>
<protein>
    <submittedName>
        <fullName evidence="3">DUF126 domain-containing protein</fullName>
    </submittedName>
</protein>
<dbReference type="EMBL" id="SWMS01000002">
    <property type="protein sequence ID" value="TKG72838.1"/>
    <property type="molecule type" value="Genomic_DNA"/>
</dbReference>
<dbReference type="InterPro" id="IPR012016">
    <property type="entry name" value="PMDh-S-like"/>
</dbReference>